<evidence type="ECO:0000256" key="5">
    <source>
        <dbReference type="ARBA" id="ARBA00031841"/>
    </source>
</evidence>
<dbReference type="InterPro" id="IPR039255">
    <property type="entry name" value="YceD_bac"/>
</dbReference>
<proteinExistence type="inferred from homology"/>
<keyword evidence="4" id="KW-0690">Ribosome biogenesis</keyword>
<reference evidence="7 8" key="1">
    <citation type="submission" date="2021-04" db="EMBL/GenBank/DDBJ databases">
        <authorList>
            <person name="Pira H."/>
            <person name="Risdian C."/>
            <person name="Wink J."/>
        </authorList>
    </citation>
    <scope>NUCLEOTIDE SEQUENCE [LARGE SCALE GENOMIC DNA]</scope>
    <source>
        <strain evidence="7 8">WH53</strain>
    </source>
</reference>
<comment type="caution">
    <text evidence="7">The sequence shown here is derived from an EMBL/GenBank/DDBJ whole genome shotgun (WGS) entry which is preliminary data.</text>
</comment>
<evidence type="ECO:0000256" key="4">
    <source>
        <dbReference type="ARBA" id="ARBA00022517"/>
    </source>
</evidence>
<dbReference type="PANTHER" id="PTHR38099">
    <property type="entry name" value="LARGE RIBOSOMAL RNA SUBUNIT ACCUMULATION PROTEIN YCED"/>
    <property type="match status" value="1"/>
</dbReference>
<evidence type="ECO:0000256" key="2">
    <source>
        <dbReference type="ARBA" id="ARBA00010740"/>
    </source>
</evidence>
<comment type="similarity">
    <text evidence="2">Belongs to the DUF177 domain family.</text>
</comment>
<keyword evidence="8" id="KW-1185">Reference proteome</keyword>
<protein>
    <recommendedName>
        <fullName evidence="3">Large ribosomal RNA subunit accumulation protein YceD</fullName>
    </recommendedName>
    <alternativeName>
        <fullName evidence="5">23S rRNA accumulation protein YceD</fullName>
    </alternativeName>
</protein>
<evidence type="ECO:0000256" key="1">
    <source>
        <dbReference type="ARBA" id="ARBA00002868"/>
    </source>
</evidence>
<dbReference type="Pfam" id="PF02620">
    <property type="entry name" value="YceD"/>
    <property type="match status" value="1"/>
</dbReference>
<feature type="region of interest" description="Disordered" evidence="6">
    <location>
        <begin position="146"/>
        <end position="179"/>
    </location>
</feature>
<dbReference type="EMBL" id="JAGSOY010000021">
    <property type="protein sequence ID" value="MBU2711544.1"/>
    <property type="molecule type" value="Genomic_DNA"/>
</dbReference>
<name>A0ABS5ZBW1_9GAMM</name>
<evidence type="ECO:0000313" key="7">
    <source>
        <dbReference type="EMBL" id="MBU2711544.1"/>
    </source>
</evidence>
<organism evidence="7 8">
    <name type="scientific">Zooshikella harenae</name>
    <dbReference type="NCBI Taxonomy" id="2827238"/>
    <lineage>
        <taxon>Bacteria</taxon>
        <taxon>Pseudomonadati</taxon>
        <taxon>Pseudomonadota</taxon>
        <taxon>Gammaproteobacteria</taxon>
        <taxon>Oceanospirillales</taxon>
        <taxon>Zooshikellaceae</taxon>
        <taxon>Zooshikella</taxon>
    </lineage>
</organism>
<sequence length="179" mass="19511">MLTGQLPLSINPRKLAHAETRIAGSILVTDLPRFAEAILDPSGEVALDLQFLVDEEGFYVVQGTLSVEVKLTCQRCLQVMRLPLSVTCNLAIVWHEEAAKAVPAHYDPVIVAEANVALTDLVEDELILALPIVARHELTECHFEGNVEASDQDGDDNAEANTPSRENPFQVLASLKTDT</sequence>
<comment type="function">
    <text evidence="1">Plays a role in synthesis, processing and/or stability of 23S rRNA.</text>
</comment>
<evidence type="ECO:0000256" key="6">
    <source>
        <dbReference type="SAM" id="MobiDB-lite"/>
    </source>
</evidence>
<gene>
    <name evidence="7" type="ORF">KCG35_10775</name>
</gene>
<evidence type="ECO:0000256" key="3">
    <source>
        <dbReference type="ARBA" id="ARBA00015716"/>
    </source>
</evidence>
<accession>A0ABS5ZBW1</accession>
<dbReference type="PANTHER" id="PTHR38099:SF1">
    <property type="entry name" value="LARGE RIBOSOMAL RNA SUBUNIT ACCUMULATION PROTEIN YCED"/>
    <property type="match status" value="1"/>
</dbReference>
<dbReference type="InterPro" id="IPR003772">
    <property type="entry name" value="YceD"/>
</dbReference>
<dbReference type="Proteomes" id="UP000690515">
    <property type="component" value="Unassembled WGS sequence"/>
</dbReference>
<dbReference type="RefSeq" id="WP_215819702.1">
    <property type="nucleotide sequence ID" value="NZ_JAGSOY010000021.1"/>
</dbReference>
<evidence type="ECO:0000313" key="8">
    <source>
        <dbReference type="Proteomes" id="UP000690515"/>
    </source>
</evidence>